<dbReference type="EMBL" id="CP143790">
    <property type="protein sequence ID" value="WVN90102.1"/>
    <property type="molecule type" value="Genomic_DNA"/>
</dbReference>
<keyword evidence="3" id="KW-0812">Transmembrane</keyword>
<protein>
    <submittedName>
        <fullName evidence="6">Uncharacterized protein</fullName>
    </submittedName>
</protein>
<dbReference type="Pfam" id="PF00635">
    <property type="entry name" value="Motile_Sperm"/>
    <property type="match status" value="1"/>
</dbReference>
<dbReference type="GO" id="GO:0005886">
    <property type="term" value="C:plasma membrane"/>
    <property type="evidence" value="ECO:0007669"/>
    <property type="project" value="TreeGrafter"/>
</dbReference>
<reference evidence="6" key="2">
    <citation type="journal article" date="2022" name="Elife">
        <title>Obligate sexual reproduction of a homothallic fungus closely related to the Cryptococcus pathogenic species complex.</title>
        <authorList>
            <person name="Passer A.R."/>
            <person name="Clancey S.A."/>
            <person name="Shea T."/>
            <person name="David-Palma M."/>
            <person name="Averette A.F."/>
            <person name="Boekhout T."/>
            <person name="Porcel B.M."/>
            <person name="Nowrousian M."/>
            <person name="Cuomo C.A."/>
            <person name="Sun S."/>
            <person name="Heitman J."/>
            <person name="Coelho M.A."/>
        </authorList>
    </citation>
    <scope>NUCLEOTIDE SEQUENCE</scope>
    <source>
        <strain evidence="6">CBS 7841</strain>
    </source>
</reference>
<dbReference type="GO" id="GO:0061817">
    <property type="term" value="P:endoplasmic reticulum-plasma membrane tethering"/>
    <property type="evidence" value="ECO:0007669"/>
    <property type="project" value="UniProtKB-ARBA"/>
</dbReference>
<name>A0A1E3HNG6_9TREE</name>
<evidence type="ECO:0000313" key="7">
    <source>
        <dbReference type="Proteomes" id="UP000094043"/>
    </source>
</evidence>
<dbReference type="RefSeq" id="XP_066070802.1">
    <property type="nucleotide sequence ID" value="XM_066214705.1"/>
</dbReference>
<reference evidence="6" key="3">
    <citation type="submission" date="2024-01" db="EMBL/GenBank/DDBJ databases">
        <authorList>
            <person name="Coelho M.A."/>
            <person name="David-Palma M."/>
            <person name="Shea T."/>
            <person name="Sun S."/>
            <person name="Cuomo C.A."/>
            <person name="Heitman J."/>
        </authorList>
    </citation>
    <scope>NUCLEOTIDE SEQUENCE</scope>
    <source>
        <strain evidence="6">CBS 7841</strain>
    </source>
</reference>
<dbReference type="KEGG" id="cdep:91089546"/>
<keyword evidence="5" id="KW-0472">Membrane</keyword>
<dbReference type="InterPro" id="IPR016763">
    <property type="entry name" value="VAP"/>
</dbReference>
<proteinExistence type="inferred from homology"/>
<dbReference type="GO" id="GO:0140506">
    <property type="term" value="F:endoplasmic reticulum-autophagosome adaptor activity"/>
    <property type="evidence" value="ECO:0007669"/>
    <property type="project" value="UniProtKB-ARBA"/>
</dbReference>
<dbReference type="VEuPathDB" id="FungiDB:L203_06338"/>
<dbReference type="PROSITE" id="PS50202">
    <property type="entry name" value="MSP"/>
    <property type="match status" value="1"/>
</dbReference>
<evidence type="ECO:0000256" key="3">
    <source>
        <dbReference type="ARBA" id="ARBA00022692"/>
    </source>
</evidence>
<dbReference type="SUPFAM" id="SSF49354">
    <property type="entry name" value="PapD-like"/>
    <property type="match status" value="1"/>
</dbReference>
<accession>A0A1E3HNG6</accession>
<gene>
    <name evidence="6" type="ORF">L203_105337</name>
</gene>
<dbReference type="GO" id="GO:0035091">
    <property type="term" value="F:phosphatidylinositol binding"/>
    <property type="evidence" value="ECO:0007669"/>
    <property type="project" value="UniProtKB-ARBA"/>
</dbReference>
<dbReference type="GO" id="GO:1902647">
    <property type="term" value="P:negative regulation of 1-phosphatidyl-1D-myo-inositol 4,5-bisphosphate biosynthetic process"/>
    <property type="evidence" value="ECO:0007669"/>
    <property type="project" value="UniProtKB-ARBA"/>
</dbReference>
<evidence type="ECO:0000256" key="2">
    <source>
        <dbReference type="ARBA" id="ARBA00008932"/>
    </source>
</evidence>
<dbReference type="InterPro" id="IPR008962">
    <property type="entry name" value="PapD-like_sf"/>
</dbReference>
<dbReference type="Gene3D" id="2.60.40.10">
    <property type="entry name" value="Immunoglobulins"/>
    <property type="match status" value="1"/>
</dbReference>
<dbReference type="Proteomes" id="UP000094043">
    <property type="component" value="Chromosome 7"/>
</dbReference>
<dbReference type="PIRSF" id="PIRSF019693">
    <property type="entry name" value="VAMP-associated"/>
    <property type="match status" value="1"/>
</dbReference>
<comment type="similarity">
    <text evidence="2">Belongs to the VAMP-associated protein (VAP) (TC 9.B.17) family.</text>
</comment>
<dbReference type="PANTHER" id="PTHR10809:SF6">
    <property type="entry name" value="AT11025P-RELATED"/>
    <property type="match status" value="1"/>
</dbReference>
<dbReference type="GO" id="GO:0033149">
    <property type="term" value="F:FFAT motif binding"/>
    <property type="evidence" value="ECO:0007669"/>
    <property type="project" value="TreeGrafter"/>
</dbReference>
<dbReference type="GO" id="GO:0090158">
    <property type="term" value="P:endoplasmic reticulum membrane organization"/>
    <property type="evidence" value="ECO:0007669"/>
    <property type="project" value="TreeGrafter"/>
</dbReference>
<dbReference type="InterPro" id="IPR000535">
    <property type="entry name" value="MSP_dom"/>
</dbReference>
<dbReference type="AlphaFoldDB" id="A0A1E3HNG6"/>
<dbReference type="GeneID" id="91089546"/>
<evidence type="ECO:0000313" key="6">
    <source>
        <dbReference type="EMBL" id="WVN90102.1"/>
    </source>
</evidence>
<dbReference type="PANTHER" id="PTHR10809">
    <property type="entry name" value="VESICLE-ASSOCIATED MEMBRANE PROTEIN-ASSOCIATED PROTEIN"/>
    <property type="match status" value="1"/>
</dbReference>
<dbReference type="GO" id="GO:0160214">
    <property type="term" value="F:endoplasmic reticulum-plasma membrane adaptor activity"/>
    <property type="evidence" value="ECO:0007669"/>
    <property type="project" value="UniProtKB-ARBA"/>
</dbReference>
<evidence type="ECO:0000256" key="5">
    <source>
        <dbReference type="ARBA" id="ARBA00023136"/>
    </source>
</evidence>
<dbReference type="GO" id="GO:0007009">
    <property type="term" value="P:plasma membrane organization"/>
    <property type="evidence" value="ECO:0007669"/>
    <property type="project" value="UniProtKB-ARBA"/>
</dbReference>
<dbReference type="GO" id="GO:0160219">
    <property type="term" value="C:cortical endoplasmic reticulum membrane"/>
    <property type="evidence" value="ECO:0007669"/>
    <property type="project" value="UniProtKB-ARBA"/>
</dbReference>
<dbReference type="GO" id="GO:0001786">
    <property type="term" value="F:phosphatidylserine binding"/>
    <property type="evidence" value="ECO:0007669"/>
    <property type="project" value="UniProtKB-ARBA"/>
</dbReference>
<comment type="subcellular location">
    <subcellularLocation>
        <location evidence="1">Membrane</location>
        <topology evidence="1">Single-pass type IV membrane protein</topology>
    </subcellularLocation>
</comment>
<dbReference type="GO" id="GO:0051685">
    <property type="term" value="P:maintenance of ER location"/>
    <property type="evidence" value="ECO:0007669"/>
    <property type="project" value="UniProtKB-ARBA"/>
</dbReference>
<reference evidence="6" key="1">
    <citation type="submission" date="2016-06" db="EMBL/GenBank/DDBJ databases">
        <authorList>
            <person name="Cuomo C."/>
            <person name="Litvintseva A."/>
            <person name="Heitman J."/>
            <person name="Chen Y."/>
            <person name="Sun S."/>
            <person name="Springer D."/>
            <person name="Dromer F."/>
            <person name="Young S."/>
            <person name="Zeng Q."/>
            <person name="Chapman S."/>
            <person name="Gujja S."/>
            <person name="Saif S."/>
            <person name="Birren B."/>
        </authorList>
    </citation>
    <scope>NUCLEOTIDE SEQUENCE</scope>
    <source>
        <strain evidence="6">CBS 7841</strain>
    </source>
</reference>
<dbReference type="GO" id="GO:0061709">
    <property type="term" value="P:reticulophagy"/>
    <property type="evidence" value="ECO:0007669"/>
    <property type="project" value="UniProtKB-ARBA"/>
</dbReference>
<keyword evidence="4" id="KW-1133">Transmembrane helix</keyword>
<organism evidence="6 7">
    <name type="scientific">Cryptococcus depauperatus CBS 7841</name>
    <dbReference type="NCBI Taxonomy" id="1295531"/>
    <lineage>
        <taxon>Eukaryota</taxon>
        <taxon>Fungi</taxon>
        <taxon>Dikarya</taxon>
        <taxon>Basidiomycota</taxon>
        <taxon>Agaricomycotina</taxon>
        <taxon>Tremellomycetes</taxon>
        <taxon>Tremellales</taxon>
        <taxon>Cryptococcaceae</taxon>
        <taxon>Cryptococcus</taxon>
    </lineage>
</organism>
<dbReference type="FunFam" id="2.60.40.10:FF:000813">
    <property type="entry name" value="Vesicle-associated protein 1-1"/>
    <property type="match status" value="1"/>
</dbReference>
<keyword evidence="7" id="KW-1185">Reference proteome</keyword>
<dbReference type="InterPro" id="IPR013783">
    <property type="entry name" value="Ig-like_fold"/>
</dbReference>
<dbReference type="OrthoDB" id="264603at2759"/>
<evidence type="ECO:0000256" key="1">
    <source>
        <dbReference type="ARBA" id="ARBA00004211"/>
    </source>
</evidence>
<sequence>MSVELSPSTQLGFPRPFNEVVKRSLFIHNPNSHPVAFKVKTTAPKQYSVRPNSGRVEAGESVEVHIMLQPLAQEPPPHAKCKDKFLVQSAFITPDEEMHTLAEMWTQVEKTNKAAITERKLKVVYLPAEDGSETVQGIPEEVEEGHDVSKIEESHNQPHDGLTRWTTKPDKEYDPALFRNAGYTYWEIEQPPYKPPTAFKVVTSYKPTATAIFSHAQTSPTHEQSRSPVEPVKIDLSNSAFNQPPLPPLSPADIQPTNAALETSLSATATDSEKLQVALKEIERLRAELIEAKGPNITGLRKRGVPGSIAEAVKEPATTFQTAQQQGVPLEVVVGLVAGVFVLTYLFF</sequence>
<evidence type="ECO:0000256" key="4">
    <source>
        <dbReference type="ARBA" id="ARBA00022989"/>
    </source>
</evidence>